<dbReference type="Pfam" id="PF13749">
    <property type="entry name" value="HATPase_c_4"/>
    <property type="match status" value="1"/>
</dbReference>
<feature type="domain" description="Filamentation induced by cAMP protein Fic-like C-terminal" evidence="1">
    <location>
        <begin position="170"/>
        <end position="231"/>
    </location>
</feature>
<sequence>MAATIIDDNVVKGPLFGIVDEAMTFIKKHINLSYHFDGSIQRKERWQYPLEALRELLLNCIVHRDYKNFSDIVIKIFDDRILFTNPGRLYGQLSLADLKRNDYVSSIRNKLVAEAFYLTGDIERYGTGFVRIREFLEGYPELTLSVEELGDFFKVEILLTDQVTTQVTTQVFKLLEVLDKPLSRRELQEKLSLRNREHFRKNYLQPALSQGLIAMSNPDKPRAADQKYSITERGRACLAEKKADD</sequence>
<dbReference type="AlphaFoldDB" id="A0A8J6NE21"/>
<dbReference type="InterPro" id="IPR049514">
    <property type="entry name" value="Fic-like_C"/>
</dbReference>
<protein>
    <recommendedName>
        <fullName evidence="1">Filamentation induced by cAMP protein Fic-like C-terminal domain-containing protein</fullName>
    </recommendedName>
</protein>
<dbReference type="PANTHER" id="PTHR30595:SF6">
    <property type="entry name" value="SCHLAFEN ALBA-2 DOMAIN-CONTAINING PROTEIN"/>
    <property type="match status" value="1"/>
</dbReference>
<comment type="caution">
    <text evidence="2">The sequence shown here is derived from an EMBL/GenBank/DDBJ whole genome shotgun (WGS) entry which is preliminary data.</text>
</comment>
<dbReference type="EMBL" id="JACNJZ010000104">
    <property type="protein sequence ID" value="MBC8317762.1"/>
    <property type="molecule type" value="Genomic_DNA"/>
</dbReference>
<dbReference type="Proteomes" id="UP000614424">
    <property type="component" value="Unassembled WGS sequence"/>
</dbReference>
<evidence type="ECO:0000313" key="3">
    <source>
        <dbReference type="Proteomes" id="UP000614424"/>
    </source>
</evidence>
<name>A0A8J6NE21_9BACT</name>
<evidence type="ECO:0000313" key="2">
    <source>
        <dbReference type="EMBL" id="MBC8317762.1"/>
    </source>
</evidence>
<dbReference type="PANTHER" id="PTHR30595">
    <property type="entry name" value="GLPR-RELATED TRANSCRIPTIONAL REPRESSOR"/>
    <property type="match status" value="1"/>
</dbReference>
<dbReference type="InterPro" id="IPR038475">
    <property type="entry name" value="RecG_C_sf"/>
</dbReference>
<evidence type="ECO:0000259" key="1">
    <source>
        <dbReference type="Pfam" id="PF21247"/>
    </source>
</evidence>
<dbReference type="Pfam" id="PF21247">
    <property type="entry name" value="Fic-like_C"/>
    <property type="match status" value="1"/>
</dbReference>
<dbReference type="Gene3D" id="3.30.565.60">
    <property type="match status" value="1"/>
</dbReference>
<gene>
    <name evidence="2" type="ORF">H8E41_07630</name>
</gene>
<proteinExistence type="predicted"/>
<organism evidence="2 3">
    <name type="scientific">Candidatus Desulfobia pelagia</name>
    <dbReference type="NCBI Taxonomy" id="2841692"/>
    <lineage>
        <taxon>Bacteria</taxon>
        <taxon>Pseudomonadati</taxon>
        <taxon>Thermodesulfobacteriota</taxon>
        <taxon>Desulfobulbia</taxon>
        <taxon>Desulfobulbales</taxon>
        <taxon>Desulfobulbaceae</taxon>
        <taxon>Candidatus Desulfobia</taxon>
    </lineage>
</organism>
<accession>A0A8J6NE21</accession>
<reference evidence="2 3" key="1">
    <citation type="submission" date="2020-08" db="EMBL/GenBank/DDBJ databases">
        <title>Bridging the membrane lipid divide: bacteria of the FCB group superphylum have the potential to synthesize archaeal ether lipids.</title>
        <authorList>
            <person name="Villanueva L."/>
            <person name="Von Meijenfeldt F.A.B."/>
            <person name="Westbye A.B."/>
            <person name="Yadav S."/>
            <person name="Hopmans E.C."/>
            <person name="Dutilh B.E."/>
            <person name="Sinninghe Damste J.S."/>
        </authorList>
    </citation>
    <scope>NUCLEOTIDE SEQUENCE [LARGE SCALE GENOMIC DNA]</scope>
    <source>
        <strain evidence="2">NIOZ-UU47</strain>
    </source>
</reference>